<keyword evidence="9" id="KW-1185">Reference proteome</keyword>
<dbReference type="Proteomes" id="UP001174909">
    <property type="component" value="Unassembled WGS sequence"/>
</dbReference>
<name>A0AA35R4R9_GEOBA</name>
<evidence type="ECO:0000313" key="9">
    <source>
        <dbReference type="Proteomes" id="UP001174909"/>
    </source>
</evidence>
<evidence type="ECO:0000256" key="2">
    <source>
        <dbReference type="ARBA" id="ARBA00004442"/>
    </source>
</evidence>
<evidence type="ECO:0000256" key="6">
    <source>
        <dbReference type="ARBA" id="ARBA00023136"/>
    </source>
</evidence>
<evidence type="ECO:0000256" key="7">
    <source>
        <dbReference type="ARBA" id="ARBA00023237"/>
    </source>
</evidence>
<dbReference type="AlphaFoldDB" id="A0AA35R4R9"/>
<gene>
    <name evidence="8" type="ORF">GBAR_LOCUS3857</name>
</gene>
<dbReference type="GO" id="GO:0005576">
    <property type="term" value="C:extracellular region"/>
    <property type="evidence" value="ECO:0007669"/>
    <property type="project" value="UniProtKB-SubCell"/>
</dbReference>
<evidence type="ECO:0000256" key="5">
    <source>
        <dbReference type="ARBA" id="ARBA00022729"/>
    </source>
</evidence>
<keyword evidence="7" id="KW-0998">Cell outer membrane</keyword>
<evidence type="ECO:0000256" key="1">
    <source>
        <dbReference type="ARBA" id="ARBA00004196"/>
    </source>
</evidence>
<keyword evidence="6" id="KW-0472">Membrane</keyword>
<keyword evidence="5" id="KW-0732">Signal</keyword>
<dbReference type="EMBL" id="CASHTH010000554">
    <property type="protein sequence ID" value="CAI8004216.1"/>
    <property type="molecule type" value="Genomic_DNA"/>
</dbReference>
<evidence type="ECO:0000313" key="8">
    <source>
        <dbReference type="EMBL" id="CAI8004216.1"/>
    </source>
</evidence>
<dbReference type="InterPro" id="IPR003368">
    <property type="entry name" value="POMP_repeat"/>
</dbReference>
<organism evidence="8 9">
    <name type="scientific">Geodia barretti</name>
    <name type="common">Barrett's horny sponge</name>
    <dbReference type="NCBI Taxonomy" id="519541"/>
    <lineage>
        <taxon>Eukaryota</taxon>
        <taxon>Metazoa</taxon>
        <taxon>Porifera</taxon>
        <taxon>Demospongiae</taxon>
        <taxon>Heteroscleromorpha</taxon>
        <taxon>Tetractinellida</taxon>
        <taxon>Astrophorina</taxon>
        <taxon>Geodiidae</taxon>
        <taxon>Geodia</taxon>
    </lineage>
</organism>
<evidence type="ECO:0000256" key="4">
    <source>
        <dbReference type="ARBA" id="ARBA00022525"/>
    </source>
</evidence>
<feature type="non-terminal residue" evidence="8">
    <location>
        <position position="1"/>
    </location>
</feature>
<evidence type="ECO:0000256" key="3">
    <source>
        <dbReference type="ARBA" id="ARBA00004613"/>
    </source>
</evidence>
<proteinExistence type="predicted"/>
<feature type="non-terminal residue" evidence="8">
    <location>
        <position position="103"/>
    </location>
</feature>
<dbReference type="NCBIfam" id="TIGR01376">
    <property type="entry name" value="POMP_repeat"/>
    <property type="match status" value="1"/>
</dbReference>
<sequence>GIVGIYSNFLLHGENEVSGNSAYKGGGLFFCSFSMMHLHNGTVLNIVNNHATLSGGGIYVDGECSPAVEFCLFQVDNVTADNATLQQTQVRLINNTAVSGSAL</sequence>
<comment type="caution">
    <text evidence="8">The sequence shown here is derived from an EMBL/GenBank/DDBJ whole genome shotgun (WGS) entry which is preliminary data.</text>
</comment>
<accession>A0AA35R4R9</accession>
<dbReference type="Pfam" id="PF02415">
    <property type="entry name" value="Chlam_PMP"/>
    <property type="match status" value="1"/>
</dbReference>
<protein>
    <submittedName>
        <fullName evidence="8">Uncharacterized protein</fullName>
    </submittedName>
</protein>
<reference evidence="8" key="1">
    <citation type="submission" date="2023-03" db="EMBL/GenBank/DDBJ databases">
        <authorList>
            <person name="Steffen K."/>
            <person name="Cardenas P."/>
        </authorList>
    </citation>
    <scope>NUCLEOTIDE SEQUENCE</scope>
</reference>
<comment type="subcellular location">
    <subcellularLocation>
        <location evidence="1">Cell envelope</location>
    </subcellularLocation>
    <subcellularLocation>
        <location evidence="2">Cell outer membrane</location>
    </subcellularLocation>
    <subcellularLocation>
        <location evidence="3">Secreted</location>
    </subcellularLocation>
</comment>
<keyword evidence="4" id="KW-0964">Secreted</keyword>